<evidence type="ECO:0000256" key="1">
    <source>
        <dbReference type="SAM" id="MobiDB-lite"/>
    </source>
</evidence>
<protein>
    <submittedName>
        <fullName evidence="2">Uncharacterized protein</fullName>
    </submittedName>
</protein>
<evidence type="ECO:0000313" key="2">
    <source>
        <dbReference type="EnsemblPlants" id="ORUFI08G13230.1"/>
    </source>
</evidence>
<feature type="compositionally biased region" description="Gly residues" evidence="1">
    <location>
        <begin position="115"/>
        <end position="125"/>
    </location>
</feature>
<name>A0A0E0QHU2_ORYRU</name>
<organism evidence="2 3">
    <name type="scientific">Oryza rufipogon</name>
    <name type="common">Brownbeard rice</name>
    <name type="synonym">Asian wild rice</name>
    <dbReference type="NCBI Taxonomy" id="4529"/>
    <lineage>
        <taxon>Eukaryota</taxon>
        <taxon>Viridiplantae</taxon>
        <taxon>Streptophyta</taxon>
        <taxon>Embryophyta</taxon>
        <taxon>Tracheophyta</taxon>
        <taxon>Spermatophyta</taxon>
        <taxon>Magnoliopsida</taxon>
        <taxon>Liliopsida</taxon>
        <taxon>Poales</taxon>
        <taxon>Poaceae</taxon>
        <taxon>BOP clade</taxon>
        <taxon>Oryzoideae</taxon>
        <taxon>Oryzeae</taxon>
        <taxon>Oryzinae</taxon>
        <taxon>Oryza</taxon>
    </lineage>
</organism>
<dbReference type="OMA" id="ECEAFMW"/>
<dbReference type="HOGENOM" id="CLU_078369_1_0_1"/>
<dbReference type="EnsemblPlants" id="ORUFI08G13230.1">
    <property type="protein sequence ID" value="ORUFI08G13230.1"/>
    <property type="gene ID" value="ORUFI08G13230"/>
</dbReference>
<feature type="compositionally biased region" description="Basic and acidic residues" evidence="1">
    <location>
        <begin position="129"/>
        <end position="139"/>
    </location>
</feature>
<evidence type="ECO:0000313" key="3">
    <source>
        <dbReference type="Proteomes" id="UP000008022"/>
    </source>
</evidence>
<accession>A0A0E0QHU2</accession>
<keyword evidence="3" id="KW-1185">Reference proteome</keyword>
<reference evidence="3" key="1">
    <citation type="submission" date="2013-06" db="EMBL/GenBank/DDBJ databases">
        <authorList>
            <person name="Zhao Q."/>
        </authorList>
    </citation>
    <scope>NUCLEOTIDE SEQUENCE</scope>
    <source>
        <strain evidence="3">cv. W1943</strain>
    </source>
</reference>
<dbReference type="AlphaFoldDB" id="A0A0E0QHU2"/>
<dbReference type="Gramene" id="ORUFI08G13230.1">
    <property type="protein sequence ID" value="ORUFI08G13230.1"/>
    <property type="gene ID" value="ORUFI08G13230"/>
</dbReference>
<proteinExistence type="predicted"/>
<reference evidence="2" key="2">
    <citation type="submission" date="2015-06" db="UniProtKB">
        <authorList>
            <consortium name="EnsemblPlants"/>
        </authorList>
    </citation>
    <scope>IDENTIFICATION</scope>
</reference>
<dbReference type="Proteomes" id="UP000008022">
    <property type="component" value="Unassembled WGS sequence"/>
</dbReference>
<sequence length="247" mass="27402">MVVCNPWNMCYSGDVSRYAHVCACRGLVSACALIWYQGAHQAEKRRQRDPGSGGDGGCWPTVAKLQRRRRRVDSRRELQLREYGGVRDEPQRVHARGTRRKLTELGVASVVRNGGRSGVGGSGGRQRGRREERGTHRECTATTAKSPEPGKMAELWAFCAWGRVEWGSERERWLVHSLCSLGIHWAWGTVDAMRGEWKAVMWVPGGVGPTVSERNSKIALEAKSKRVACQGSLERIQGGFCAARNLG</sequence>
<feature type="region of interest" description="Disordered" evidence="1">
    <location>
        <begin position="112"/>
        <end position="147"/>
    </location>
</feature>